<dbReference type="EMBL" id="JAWDGP010006203">
    <property type="protein sequence ID" value="KAK3745651.1"/>
    <property type="molecule type" value="Genomic_DNA"/>
</dbReference>
<gene>
    <name evidence="1" type="ORF">RRG08_015439</name>
</gene>
<organism evidence="1 2">
    <name type="scientific">Elysia crispata</name>
    <name type="common">lettuce slug</name>
    <dbReference type="NCBI Taxonomy" id="231223"/>
    <lineage>
        <taxon>Eukaryota</taxon>
        <taxon>Metazoa</taxon>
        <taxon>Spiralia</taxon>
        <taxon>Lophotrochozoa</taxon>
        <taxon>Mollusca</taxon>
        <taxon>Gastropoda</taxon>
        <taxon>Heterobranchia</taxon>
        <taxon>Euthyneura</taxon>
        <taxon>Panpulmonata</taxon>
        <taxon>Sacoglossa</taxon>
        <taxon>Placobranchoidea</taxon>
        <taxon>Plakobranchidae</taxon>
        <taxon>Elysia</taxon>
    </lineage>
</organism>
<sequence length="93" mass="10341">MPALWDGGVLPVRASQVTAQVPFGRDGRTGPAQTNRHTDRTITRRLFLHVDFSRLQLLFGQEKGTQYFDDPLFGSNVQPSTSMPRFYGAGCTP</sequence>
<dbReference type="AlphaFoldDB" id="A0AAE1CYQ9"/>
<protein>
    <submittedName>
        <fullName evidence="1">Uncharacterized protein</fullName>
    </submittedName>
</protein>
<keyword evidence="2" id="KW-1185">Reference proteome</keyword>
<reference evidence="1" key="1">
    <citation type="journal article" date="2023" name="G3 (Bethesda)">
        <title>A reference genome for the long-term kleptoplast-retaining sea slug Elysia crispata morphotype clarki.</title>
        <authorList>
            <person name="Eastman K.E."/>
            <person name="Pendleton A.L."/>
            <person name="Shaikh M.A."/>
            <person name="Suttiyut T."/>
            <person name="Ogas R."/>
            <person name="Tomko P."/>
            <person name="Gavelis G."/>
            <person name="Widhalm J.R."/>
            <person name="Wisecaver J.H."/>
        </authorList>
    </citation>
    <scope>NUCLEOTIDE SEQUENCE</scope>
    <source>
        <strain evidence="1">ECLA1</strain>
    </source>
</reference>
<accession>A0AAE1CYQ9</accession>
<dbReference type="Proteomes" id="UP001283361">
    <property type="component" value="Unassembled WGS sequence"/>
</dbReference>
<proteinExistence type="predicted"/>
<name>A0AAE1CYQ9_9GAST</name>
<evidence type="ECO:0000313" key="2">
    <source>
        <dbReference type="Proteomes" id="UP001283361"/>
    </source>
</evidence>
<evidence type="ECO:0000313" key="1">
    <source>
        <dbReference type="EMBL" id="KAK3745651.1"/>
    </source>
</evidence>
<comment type="caution">
    <text evidence="1">The sequence shown here is derived from an EMBL/GenBank/DDBJ whole genome shotgun (WGS) entry which is preliminary data.</text>
</comment>